<organism evidence="2 3">
    <name type="scientific">Gordonia spumicola</name>
    <dbReference type="NCBI Taxonomy" id="589161"/>
    <lineage>
        <taxon>Bacteria</taxon>
        <taxon>Bacillati</taxon>
        <taxon>Actinomycetota</taxon>
        <taxon>Actinomycetes</taxon>
        <taxon>Mycobacteriales</taxon>
        <taxon>Gordoniaceae</taxon>
        <taxon>Gordonia</taxon>
    </lineage>
</organism>
<keyword evidence="3" id="KW-1185">Reference proteome</keyword>
<evidence type="ECO:0000313" key="3">
    <source>
        <dbReference type="Proteomes" id="UP000444960"/>
    </source>
</evidence>
<proteinExistence type="predicted"/>
<dbReference type="EMBL" id="BJOV01000003">
    <property type="protein sequence ID" value="GEE01373.1"/>
    <property type="molecule type" value="Genomic_DNA"/>
</dbReference>
<dbReference type="Pfam" id="PF24553">
    <property type="entry name" value="Rv0428c_C"/>
    <property type="match status" value="1"/>
</dbReference>
<name>A0A7I9V8F6_9ACTN</name>
<dbReference type="InterPro" id="IPR056935">
    <property type="entry name" value="Rv0428c-like_C"/>
</dbReference>
<sequence>MPSPDPVIGDRVVVRYRLSDAAPADWREVPNPVVAHGPSLSDVTGVLVSSDDAALVVLRDGRETVIPRSAVSSMRTLSRTVVRNSQIRDVERALCAAAGGEHAAIDGWLLRAGGSGLRGNLAVPVDFGASSASLPTVRAWFDDRGLPARALLPDRLVRAGSIPVVDDGDAVEVLVCDHRPPVDAVELADGRWAVTVPADDPRAREAARRSGLTLHHTGRVHTLG</sequence>
<feature type="domain" description="Histone acetyltransferase Rv0428c-like C-terminal" evidence="1">
    <location>
        <begin position="85"/>
        <end position="192"/>
    </location>
</feature>
<evidence type="ECO:0000259" key="1">
    <source>
        <dbReference type="Pfam" id="PF24553"/>
    </source>
</evidence>
<dbReference type="AlphaFoldDB" id="A0A7I9V8F6"/>
<evidence type="ECO:0000313" key="2">
    <source>
        <dbReference type="EMBL" id="GEE01373.1"/>
    </source>
</evidence>
<accession>A0A7I9V8F6</accession>
<gene>
    <name evidence="2" type="ORF">nbrc107696_18190</name>
</gene>
<dbReference type="Proteomes" id="UP000444960">
    <property type="component" value="Unassembled WGS sequence"/>
</dbReference>
<reference evidence="3" key="1">
    <citation type="submission" date="2019-06" db="EMBL/GenBank/DDBJ databases">
        <title>Gordonia isolated from sludge of a wastewater treatment plant.</title>
        <authorList>
            <person name="Tamura T."/>
            <person name="Aoyama K."/>
            <person name="Kang Y."/>
            <person name="Saito S."/>
            <person name="Akiyama N."/>
            <person name="Yazawa K."/>
            <person name="Gonoi T."/>
            <person name="Mikami Y."/>
        </authorList>
    </citation>
    <scope>NUCLEOTIDE SEQUENCE [LARGE SCALE GENOMIC DNA]</scope>
    <source>
        <strain evidence="3">NBRC 107696</strain>
    </source>
</reference>
<dbReference type="RefSeq" id="WP_228461334.1">
    <property type="nucleotide sequence ID" value="NZ_BJOV01000003.1"/>
</dbReference>
<protein>
    <recommendedName>
        <fullName evidence="1">Histone acetyltransferase Rv0428c-like C-terminal domain-containing protein</fullName>
    </recommendedName>
</protein>
<comment type="caution">
    <text evidence="2">The sequence shown here is derived from an EMBL/GenBank/DDBJ whole genome shotgun (WGS) entry which is preliminary data.</text>
</comment>